<dbReference type="PANTHER" id="PTHR46569">
    <property type="entry name" value="E3 UBIQUITIN-PROTEIN LIGASE TRAIP"/>
    <property type="match status" value="1"/>
</dbReference>
<feature type="domain" description="RING-type" evidence="6">
    <location>
        <begin position="5"/>
        <end position="48"/>
    </location>
</feature>
<evidence type="ECO:0000256" key="4">
    <source>
        <dbReference type="SAM" id="Coils"/>
    </source>
</evidence>
<dbReference type="GO" id="GO:0090734">
    <property type="term" value="C:site of DNA damage"/>
    <property type="evidence" value="ECO:0007669"/>
    <property type="project" value="TreeGrafter"/>
</dbReference>
<feature type="coiled-coil region" evidence="4">
    <location>
        <begin position="210"/>
        <end position="272"/>
    </location>
</feature>
<evidence type="ECO:0000256" key="2">
    <source>
        <dbReference type="ARBA" id="ARBA00022833"/>
    </source>
</evidence>
<dbReference type="SMART" id="SM00184">
    <property type="entry name" value="RING"/>
    <property type="match status" value="1"/>
</dbReference>
<dbReference type="AlphaFoldDB" id="A0A1B6GCB8"/>
<dbReference type="EMBL" id="GECZ01009698">
    <property type="protein sequence ID" value="JAS60071.1"/>
    <property type="molecule type" value="Transcribed_RNA"/>
</dbReference>
<protein>
    <recommendedName>
        <fullName evidence="6">RING-type domain-containing protein</fullName>
    </recommendedName>
</protein>
<dbReference type="GO" id="GO:0005634">
    <property type="term" value="C:nucleus"/>
    <property type="evidence" value="ECO:0007669"/>
    <property type="project" value="TreeGrafter"/>
</dbReference>
<dbReference type="GO" id="GO:0031297">
    <property type="term" value="P:replication fork processing"/>
    <property type="evidence" value="ECO:0007669"/>
    <property type="project" value="TreeGrafter"/>
</dbReference>
<evidence type="ECO:0000256" key="3">
    <source>
        <dbReference type="PROSITE-ProRule" id="PRU00175"/>
    </source>
</evidence>
<dbReference type="GO" id="GO:0061630">
    <property type="term" value="F:ubiquitin protein ligase activity"/>
    <property type="evidence" value="ECO:0007669"/>
    <property type="project" value="TreeGrafter"/>
</dbReference>
<evidence type="ECO:0000256" key="1">
    <source>
        <dbReference type="ARBA" id="ARBA00022771"/>
    </source>
</evidence>
<evidence type="ECO:0000313" key="7">
    <source>
        <dbReference type="EMBL" id="JAS60071.1"/>
    </source>
</evidence>
<dbReference type="PANTHER" id="PTHR46569:SF1">
    <property type="entry name" value="E3 UBIQUITIN-PROTEIN LIGASE RFWD3-RELATED"/>
    <property type="match status" value="1"/>
</dbReference>
<dbReference type="Gene3D" id="3.30.40.10">
    <property type="entry name" value="Zinc/RING finger domain, C3HC4 (zinc finger)"/>
    <property type="match status" value="1"/>
</dbReference>
<accession>A0A1B6GCB8</accession>
<evidence type="ECO:0000259" key="6">
    <source>
        <dbReference type="PROSITE" id="PS50089"/>
    </source>
</evidence>
<keyword evidence="2" id="KW-0862">Zinc</keyword>
<dbReference type="SUPFAM" id="SSF57850">
    <property type="entry name" value="RING/U-box"/>
    <property type="match status" value="1"/>
</dbReference>
<gene>
    <name evidence="7" type="ORF">g.12063</name>
</gene>
<organism evidence="7">
    <name type="scientific">Cuerna arida</name>
    <dbReference type="NCBI Taxonomy" id="1464854"/>
    <lineage>
        <taxon>Eukaryota</taxon>
        <taxon>Metazoa</taxon>
        <taxon>Ecdysozoa</taxon>
        <taxon>Arthropoda</taxon>
        <taxon>Hexapoda</taxon>
        <taxon>Insecta</taxon>
        <taxon>Pterygota</taxon>
        <taxon>Neoptera</taxon>
        <taxon>Paraneoptera</taxon>
        <taxon>Hemiptera</taxon>
        <taxon>Auchenorrhyncha</taxon>
        <taxon>Membracoidea</taxon>
        <taxon>Cicadellidae</taxon>
        <taxon>Cicadellinae</taxon>
        <taxon>Proconiini</taxon>
        <taxon>Cuerna</taxon>
    </lineage>
</organism>
<dbReference type="PROSITE" id="PS50089">
    <property type="entry name" value="ZF_RING_2"/>
    <property type="match status" value="1"/>
</dbReference>
<proteinExistence type="predicted"/>
<dbReference type="InterPro" id="IPR013083">
    <property type="entry name" value="Znf_RING/FYVE/PHD"/>
</dbReference>
<dbReference type="InterPro" id="IPR052639">
    <property type="entry name" value="TRAIP_ubiq-protein_ligase"/>
</dbReference>
<feature type="coiled-coil region" evidence="4">
    <location>
        <begin position="95"/>
        <end position="167"/>
    </location>
</feature>
<reference evidence="7" key="1">
    <citation type="submission" date="2015-11" db="EMBL/GenBank/DDBJ databases">
        <title>De novo transcriptome assembly of four potential Pierce s Disease insect vectors from Arizona vineyards.</title>
        <authorList>
            <person name="Tassone E.E."/>
        </authorList>
    </citation>
    <scope>NUCLEOTIDE SEQUENCE</scope>
</reference>
<evidence type="ECO:0000256" key="5">
    <source>
        <dbReference type="SAM" id="MobiDB-lite"/>
    </source>
</evidence>
<dbReference type="Pfam" id="PF13639">
    <property type="entry name" value="zf-RING_2"/>
    <property type="match status" value="1"/>
</dbReference>
<keyword evidence="1 3" id="KW-0479">Metal-binding</keyword>
<sequence length="420" mass="48095">MHINCVICSDLFVGVDSEVVCATSCGHLFHQHCLLQWYERSPTCPQCRQKQKNQKFTKIYFSTPNTTGSTQEDSSALQNKIDCMTFQMKLKDMEIKNQQEDVDKFKTQNKGLKEEISKMREQIRESESQTYTYQDTIKSLKRECKQLLEFKLEAEDLRKQINNLRSIEDILHGSVTDVDEILARTALDPTTLSMCVSTFKKELEVSKNQKLELRELLVSSQKEANKLKSEVKKLTEEISVLNRVNLKLKEDITYSEDDIKNLQQKIKDLQSAIISPGESNPRDKALRRLLQENPAPENLANNLDQSFITSPTSTRNSKKSYSPPSPGLAIRKRKDDLKMSIFQKPRVLSTESVKFSKKEDSSENVYNGFGGHSRSDEFTFPKHDKFKKLTKKKNLSASAASVAKKLKPDPSNLKLDSFFT</sequence>
<feature type="compositionally biased region" description="Polar residues" evidence="5">
    <location>
        <begin position="299"/>
        <end position="322"/>
    </location>
</feature>
<dbReference type="GO" id="GO:0008270">
    <property type="term" value="F:zinc ion binding"/>
    <property type="evidence" value="ECO:0007669"/>
    <property type="project" value="UniProtKB-KW"/>
</dbReference>
<name>A0A1B6GCB8_9HEMI</name>
<dbReference type="InterPro" id="IPR001841">
    <property type="entry name" value="Znf_RING"/>
</dbReference>
<feature type="region of interest" description="Disordered" evidence="5">
    <location>
        <begin position="294"/>
        <end position="328"/>
    </location>
</feature>
<dbReference type="GO" id="GO:0016567">
    <property type="term" value="P:protein ubiquitination"/>
    <property type="evidence" value="ECO:0007669"/>
    <property type="project" value="TreeGrafter"/>
</dbReference>
<keyword evidence="1 3" id="KW-0863">Zinc-finger</keyword>
<keyword evidence="4" id="KW-0175">Coiled coil</keyword>